<feature type="signal peptide" evidence="1">
    <location>
        <begin position="1"/>
        <end position="22"/>
    </location>
</feature>
<gene>
    <name evidence="3" type="ORF">G4B88_002401</name>
</gene>
<proteinExistence type="predicted"/>
<evidence type="ECO:0000313" key="3">
    <source>
        <dbReference type="EMBL" id="KAF4403548.1"/>
    </source>
</evidence>
<evidence type="ECO:0000259" key="2">
    <source>
        <dbReference type="Pfam" id="PF05695"/>
    </source>
</evidence>
<evidence type="ECO:0000256" key="1">
    <source>
        <dbReference type="SAM" id="SignalP"/>
    </source>
</evidence>
<comment type="caution">
    <text evidence="3">The sequence shown here is derived from an EMBL/GenBank/DDBJ whole genome shotgun (WGS) entry which is preliminary data.</text>
</comment>
<dbReference type="Proteomes" id="UP000583929">
    <property type="component" value="Unassembled WGS sequence"/>
</dbReference>
<feature type="domain" description="Ycf2 N-terminal" evidence="2">
    <location>
        <begin position="75"/>
        <end position="101"/>
    </location>
</feature>
<evidence type="ECO:0000313" key="4">
    <source>
        <dbReference type="Proteomes" id="UP000583929"/>
    </source>
</evidence>
<name>A0A7J6I916_CANSA</name>
<keyword evidence="4" id="KW-1185">Reference proteome</keyword>
<sequence length="114" mass="12892">MKNCLHSGFLDIFLLVFKSASASVDRCVNIDDALSLFAKCHLCTRHLRASTKVPTGNSLAAMSAGFIDSSICLWAISNEIVAEIEISFKEKDTKYLEFLFYTRFYLEFHNNVAR</sequence>
<feature type="chain" id="PRO_5029553999" description="Ycf2 N-terminal domain-containing protein" evidence="1">
    <location>
        <begin position="23"/>
        <end position="114"/>
    </location>
</feature>
<dbReference type="EMBL" id="JAATIQ010000003">
    <property type="protein sequence ID" value="KAF4403548.1"/>
    <property type="molecule type" value="Genomic_DNA"/>
</dbReference>
<dbReference type="InterPro" id="IPR056777">
    <property type="entry name" value="Ycf2_N"/>
</dbReference>
<dbReference type="AlphaFoldDB" id="A0A7J6I916"/>
<keyword evidence="1" id="KW-0732">Signal</keyword>
<accession>A0A7J6I916</accession>
<reference evidence="3 4" key="1">
    <citation type="journal article" date="2020" name="bioRxiv">
        <title>Sequence and annotation of 42 cannabis genomes reveals extensive copy number variation in cannabinoid synthesis and pathogen resistance genes.</title>
        <authorList>
            <person name="Mckernan K.J."/>
            <person name="Helbert Y."/>
            <person name="Kane L.T."/>
            <person name="Ebling H."/>
            <person name="Zhang L."/>
            <person name="Liu B."/>
            <person name="Eaton Z."/>
            <person name="Mclaughlin S."/>
            <person name="Kingan S."/>
            <person name="Baybayan P."/>
            <person name="Concepcion G."/>
            <person name="Jordan M."/>
            <person name="Riva A."/>
            <person name="Barbazuk W."/>
            <person name="Harkins T."/>
        </authorList>
    </citation>
    <scope>NUCLEOTIDE SEQUENCE [LARGE SCALE GENOMIC DNA]</scope>
    <source>
        <strain evidence="4">cv. Jamaican Lion 4</strain>
        <tissue evidence="3">Leaf</tissue>
    </source>
</reference>
<organism evidence="3 4">
    <name type="scientific">Cannabis sativa</name>
    <name type="common">Hemp</name>
    <name type="synonym">Marijuana</name>
    <dbReference type="NCBI Taxonomy" id="3483"/>
    <lineage>
        <taxon>Eukaryota</taxon>
        <taxon>Viridiplantae</taxon>
        <taxon>Streptophyta</taxon>
        <taxon>Embryophyta</taxon>
        <taxon>Tracheophyta</taxon>
        <taxon>Spermatophyta</taxon>
        <taxon>Magnoliopsida</taxon>
        <taxon>eudicotyledons</taxon>
        <taxon>Gunneridae</taxon>
        <taxon>Pentapetalae</taxon>
        <taxon>rosids</taxon>
        <taxon>fabids</taxon>
        <taxon>Rosales</taxon>
        <taxon>Cannabaceae</taxon>
        <taxon>Cannabis</taxon>
    </lineage>
</organism>
<dbReference type="Pfam" id="PF05695">
    <property type="entry name" value="Ycf2"/>
    <property type="match status" value="1"/>
</dbReference>
<protein>
    <recommendedName>
        <fullName evidence="2">Ycf2 N-terminal domain-containing protein</fullName>
    </recommendedName>
</protein>